<dbReference type="InterPro" id="IPR036259">
    <property type="entry name" value="MFS_trans_sf"/>
</dbReference>
<dbReference type="InterPro" id="IPR011701">
    <property type="entry name" value="MFS"/>
</dbReference>
<proteinExistence type="predicted"/>
<dbReference type="PANTHER" id="PTHR23530:SF1">
    <property type="entry name" value="PERMEASE, MAJOR FACILITATOR SUPERFAMILY-RELATED"/>
    <property type="match status" value="1"/>
</dbReference>
<feature type="transmembrane region" description="Helical" evidence="5">
    <location>
        <begin position="426"/>
        <end position="445"/>
    </location>
</feature>
<feature type="transmembrane region" description="Helical" evidence="5">
    <location>
        <begin position="21"/>
        <end position="41"/>
    </location>
</feature>
<keyword evidence="8" id="KW-1185">Reference proteome</keyword>
<dbReference type="InterPro" id="IPR053160">
    <property type="entry name" value="MFS_DHA3_Transporter"/>
</dbReference>
<keyword evidence="3 5" id="KW-1133">Transmembrane helix</keyword>
<dbReference type="Gene3D" id="1.20.1250.20">
    <property type="entry name" value="MFS general substrate transporter like domains"/>
    <property type="match status" value="2"/>
</dbReference>
<dbReference type="PROSITE" id="PS00216">
    <property type="entry name" value="SUGAR_TRANSPORT_1"/>
    <property type="match status" value="1"/>
</dbReference>
<evidence type="ECO:0000313" key="8">
    <source>
        <dbReference type="Proteomes" id="UP000830055"/>
    </source>
</evidence>
<protein>
    <recommendedName>
        <fullName evidence="6">Major facilitator superfamily (MFS) profile domain-containing protein</fullName>
    </recommendedName>
</protein>
<gene>
    <name evidence="7" type="ORF">DPPLL_33710</name>
</gene>
<keyword evidence="2 5" id="KW-0812">Transmembrane</keyword>
<sequence length="455" mass="50664">MQTDRSADKPVFQIANIRLFIAFRIFFNARFYYPVFTVLFLDYGLSIEQFALLNSVWAVTIVAAEIPSGAMADLIGRKRLLVLTALAMILEMSLIAFVPLADIQLVFWVFLANRVLSGLAEAMASGADEALAYDSLINEGNPEHWPQVLSLLMRLQAVASVVAMTVGALVYDPDLISRIFSWLSLPTELSQQTTMRFPVYLTLALAVLALLTAGRFNESNHGEQVSFSTVRKAFDLTLQAGWWIMRTPFALAVILFGMAYDHLLRLIITLASQYFRLIELPEASFGVIMATFSLLGLFVPKVAEWLISHFSPRANCIWLALLVMATLGSLNGFFPYVGVLPMAAVMIGLLLTSFFTSHYLNRVTASSQRATVLSFKGVLFNLAYGLIGILFAGLVRHLKSRQPPVDPSRPMEIIGDEAFRQSFLWFPWYGLLLLLVIGLLCSLLLKGTTKHRSPF</sequence>
<feature type="transmembrane region" description="Helical" evidence="5">
    <location>
        <begin position="80"/>
        <end position="101"/>
    </location>
</feature>
<dbReference type="InterPro" id="IPR020846">
    <property type="entry name" value="MFS_dom"/>
</dbReference>
<dbReference type="RefSeq" id="WP_284152334.1">
    <property type="nucleotide sequence ID" value="NZ_AP025516.1"/>
</dbReference>
<dbReference type="EMBL" id="AP025516">
    <property type="protein sequence ID" value="BDD89006.1"/>
    <property type="molecule type" value="Genomic_DNA"/>
</dbReference>
<feature type="transmembrane region" description="Helical" evidence="5">
    <location>
        <begin position="315"/>
        <end position="334"/>
    </location>
</feature>
<evidence type="ECO:0000256" key="1">
    <source>
        <dbReference type="ARBA" id="ARBA00004141"/>
    </source>
</evidence>
<keyword evidence="4 5" id="KW-0472">Membrane</keyword>
<dbReference type="Proteomes" id="UP000830055">
    <property type="component" value="Chromosome"/>
</dbReference>
<dbReference type="CDD" id="cd06174">
    <property type="entry name" value="MFS"/>
    <property type="match status" value="1"/>
</dbReference>
<evidence type="ECO:0000256" key="5">
    <source>
        <dbReference type="SAM" id="Phobius"/>
    </source>
</evidence>
<accession>A0ABM7WDE3</accession>
<feature type="transmembrane region" description="Helical" evidence="5">
    <location>
        <begin position="151"/>
        <end position="171"/>
    </location>
</feature>
<dbReference type="Pfam" id="PF07690">
    <property type="entry name" value="MFS_1"/>
    <property type="match status" value="1"/>
</dbReference>
<name>A0ABM7WDE3_9BACT</name>
<feature type="transmembrane region" description="Helical" evidence="5">
    <location>
        <begin position="47"/>
        <end position="68"/>
    </location>
</feature>
<feature type="transmembrane region" description="Helical" evidence="5">
    <location>
        <begin position="236"/>
        <end position="256"/>
    </location>
</feature>
<evidence type="ECO:0000256" key="2">
    <source>
        <dbReference type="ARBA" id="ARBA00022692"/>
    </source>
</evidence>
<feature type="domain" description="Major facilitator superfamily (MFS) profile" evidence="6">
    <location>
        <begin position="14"/>
        <end position="450"/>
    </location>
</feature>
<organism evidence="7 8">
    <name type="scientific">Desulfofustis limnaeus</name>
    <dbReference type="NCBI Taxonomy" id="2740163"/>
    <lineage>
        <taxon>Bacteria</taxon>
        <taxon>Pseudomonadati</taxon>
        <taxon>Thermodesulfobacteriota</taxon>
        <taxon>Desulfobulbia</taxon>
        <taxon>Desulfobulbales</taxon>
        <taxon>Desulfocapsaceae</taxon>
        <taxon>Desulfofustis</taxon>
    </lineage>
</organism>
<feature type="transmembrane region" description="Helical" evidence="5">
    <location>
        <begin position="372"/>
        <end position="395"/>
    </location>
</feature>
<evidence type="ECO:0000313" key="7">
    <source>
        <dbReference type="EMBL" id="BDD89006.1"/>
    </source>
</evidence>
<dbReference type="PROSITE" id="PS50850">
    <property type="entry name" value="MFS"/>
    <property type="match status" value="1"/>
</dbReference>
<dbReference type="PANTHER" id="PTHR23530">
    <property type="entry name" value="TRANSPORT PROTEIN-RELATED"/>
    <property type="match status" value="1"/>
</dbReference>
<evidence type="ECO:0000256" key="3">
    <source>
        <dbReference type="ARBA" id="ARBA00022989"/>
    </source>
</evidence>
<feature type="transmembrane region" description="Helical" evidence="5">
    <location>
        <begin position="284"/>
        <end position="303"/>
    </location>
</feature>
<feature type="transmembrane region" description="Helical" evidence="5">
    <location>
        <begin position="197"/>
        <end position="216"/>
    </location>
</feature>
<evidence type="ECO:0000259" key="6">
    <source>
        <dbReference type="PROSITE" id="PS50850"/>
    </source>
</evidence>
<dbReference type="SUPFAM" id="SSF103473">
    <property type="entry name" value="MFS general substrate transporter"/>
    <property type="match status" value="1"/>
</dbReference>
<reference evidence="7 8" key="1">
    <citation type="submission" date="2022-01" db="EMBL/GenBank/DDBJ databases">
        <title>Desulfofustis limnae sp. nov., a novel mesophilic sulfate-reducing bacterium isolated from marsh soil.</title>
        <authorList>
            <person name="Watanabe M."/>
            <person name="Takahashi A."/>
            <person name="Kojima H."/>
            <person name="Fukui M."/>
        </authorList>
    </citation>
    <scope>NUCLEOTIDE SEQUENCE [LARGE SCALE GENOMIC DNA]</scope>
    <source>
        <strain evidence="7 8">PPLL</strain>
    </source>
</reference>
<comment type="subcellular location">
    <subcellularLocation>
        <location evidence="1">Membrane</location>
        <topology evidence="1">Multi-pass membrane protein</topology>
    </subcellularLocation>
</comment>
<dbReference type="InterPro" id="IPR005829">
    <property type="entry name" value="Sugar_transporter_CS"/>
</dbReference>
<evidence type="ECO:0000256" key="4">
    <source>
        <dbReference type="ARBA" id="ARBA00023136"/>
    </source>
</evidence>